<dbReference type="STRING" id="1073089.A0A1L9R565"/>
<feature type="domain" description="Nitrogen regulatory protein areA GATA-like" evidence="2">
    <location>
        <begin position="163"/>
        <end position="190"/>
    </location>
</feature>
<evidence type="ECO:0000256" key="1">
    <source>
        <dbReference type="SAM" id="MobiDB-lite"/>
    </source>
</evidence>
<feature type="region of interest" description="Disordered" evidence="1">
    <location>
        <begin position="375"/>
        <end position="409"/>
    </location>
</feature>
<feature type="region of interest" description="Disordered" evidence="1">
    <location>
        <begin position="1"/>
        <end position="74"/>
    </location>
</feature>
<organism evidence="3 4">
    <name type="scientific">Aspergillus wentii DTO 134E9</name>
    <dbReference type="NCBI Taxonomy" id="1073089"/>
    <lineage>
        <taxon>Eukaryota</taxon>
        <taxon>Fungi</taxon>
        <taxon>Dikarya</taxon>
        <taxon>Ascomycota</taxon>
        <taxon>Pezizomycotina</taxon>
        <taxon>Eurotiomycetes</taxon>
        <taxon>Eurotiomycetidae</taxon>
        <taxon>Eurotiales</taxon>
        <taxon>Aspergillaceae</taxon>
        <taxon>Aspergillus</taxon>
        <taxon>Aspergillus subgen. Cremei</taxon>
    </lineage>
</organism>
<dbReference type="PANTHER" id="PTHR28051">
    <property type="entry name" value="PROTEIN MTL1-RELATED"/>
    <property type="match status" value="1"/>
</dbReference>
<name>A0A1L9R565_ASPWE</name>
<dbReference type="OrthoDB" id="5563539at2759"/>
<feature type="compositionally biased region" description="Polar residues" evidence="1">
    <location>
        <begin position="376"/>
        <end position="409"/>
    </location>
</feature>
<evidence type="ECO:0000259" key="2">
    <source>
        <dbReference type="Pfam" id="PF08550"/>
    </source>
</evidence>
<feature type="compositionally biased region" description="Low complexity" evidence="1">
    <location>
        <begin position="54"/>
        <end position="65"/>
    </location>
</feature>
<dbReference type="Pfam" id="PF08550">
    <property type="entry name" value="GATA_AreA"/>
    <property type="match status" value="1"/>
</dbReference>
<dbReference type="Proteomes" id="UP000184383">
    <property type="component" value="Unassembled WGS sequence"/>
</dbReference>
<dbReference type="EMBL" id="KV878218">
    <property type="protein sequence ID" value="OJJ30050.1"/>
    <property type="molecule type" value="Genomic_DNA"/>
</dbReference>
<dbReference type="GO" id="GO:0005773">
    <property type="term" value="C:vacuole"/>
    <property type="evidence" value="ECO:0007669"/>
    <property type="project" value="GOC"/>
</dbReference>
<proteinExistence type="predicted"/>
<dbReference type="VEuPathDB" id="FungiDB:ASPWEDRAFT_177783"/>
<dbReference type="GO" id="GO:0007039">
    <property type="term" value="P:protein catabolic process in the vacuole"/>
    <property type="evidence" value="ECO:0007669"/>
    <property type="project" value="TreeGrafter"/>
</dbReference>
<dbReference type="PANTHER" id="PTHR28051:SF1">
    <property type="entry name" value="PROTEIN MTL1-RELATED"/>
    <property type="match status" value="1"/>
</dbReference>
<keyword evidence="4" id="KW-1185">Reference proteome</keyword>
<dbReference type="AlphaFoldDB" id="A0A1L9R565"/>
<reference evidence="4" key="1">
    <citation type="journal article" date="2017" name="Genome Biol.">
        <title>Comparative genomics reveals high biological diversity and specific adaptations in the industrially and medically important fungal genus Aspergillus.</title>
        <authorList>
            <person name="de Vries R.P."/>
            <person name="Riley R."/>
            <person name="Wiebenga A."/>
            <person name="Aguilar-Osorio G."/>
            <person name="Amillis S."/>
            <person name="Uchima C.A."/>
            <person name="Anderluh G."/>
            <person name="Asadollahi M."/>
            <person name="Askin M."/>
            <person name="Barry K."/>
            <person name="Battaglia E."/>
            <person name="Bayram O."/>
            <person name="Benocci T."/>
            <person name="Braus-Stromeyer S.A."/>
            <person name="Caldana C."/>
            <person name="Canovas D."/>
            <person name="Cerqueira G.C."/>
            <person name="Chen F."/>
            <person name="Chen W."/>
            <person name="Choi C."/>
            <person name="Clum A."/>
            <person name="Dos Santos R.A."/>
            <person name="Damasio A.R."/>
            <person name="Diallinas G."/>
            <person name="Emri T."/>
            <person name="Fekete E."/>
            <person name="Flipphi M."/>
            <person name="Freyberg S."/>
            <person name="Gallo A."/>
            <person name="Gournas C."/>
            <person name="Habgood R."/>
            <person name="Hainaut M."/>
            <person name="Harispe M.L."/>
            <person name="Henrissat B."/>
            <person name="Hilden K.S."/>
            <person name="Hope R."/>
            <person name="Hossain A."/>
            <person name="Karabika E."/>
            <person name="Karaffa L."/>
            <person name="Karanyi Z."/>
            <person name="Krasevec N."/>
            <person name="Kuo A."/>
            <person name="Kusch H."/>
            <person name="LaButti K."/>
            <person name="Lagendijk E.L."/>
            <person name="Lapidus A."/>
            <person name="Levasseur A."/>
            <person name="Lindquist E."/>
            <person name="Lipzen A."/>
            <person name="Logrieco A.F."/>
            <person name="MacCabe A."/>
            <person name="Maekelae M.R."/>
            <person name="Malavazi I."/>
            <person name="Melin P."/>
            <person name="Meyer V."/>
            <person name="Mielnichuk N."/>
            <person name="Miskei M."/>
            <person name="Molnar A.P."/>
            <person name="Mule G."/>
            <person name="Ngan C.Y."/>
            <person name="Orejas M."/>
            <person name="Orosz E."/>
            <person name="Ouedraogo J.P."/>
            <person name="Overkamp K.M."/>
            <person name="Park H.-S."/>
            <person name="Perrone G."/>
            <person name="Piumi F."/>
            <person name="Punt P.J."/>
            <person name="Ram A.F."/>
            <person name="Ramon A."/>
            <person name="Rauscher S."/>
            <person name="Record E."/>
            <person name="Riano-Pachon D.M."/>
            <person name="Robert V."/>
            <person name="Roehrig J."/>
            <person name="Ruller R."/>
            <person name="Salamov A."/>
            <person name="Salih N.S."/>
            <person name="Samson R.A."/>
            <person name="Sandor E."/>
            <person name="Sanguinetti M."/>
            <person name="Schuetze T."/>
            <person name="Sepcic K."/>
            <person name="Shelest E."/>
            <person name="Sherlock G."/>
            <person name="Sophianopoulou V."/>
            <person name="Squina F.M."/>
            <person name="Sun H."/>
            <person name="Susca A."/>
            <person name="Todd R.B."/>
            <person name="Tsang A."/>
            <person name="Unkles S.E."/>
            <person name="van de Wiele N."/>
            <person name="van Rossen-Uffink D."/>
            <person name="Oliveira J.V."/>
            <person name="Vesth T.C."/>
            <person name="Visser J."/>
            <person name="Yu J.-H."/>
            <person name="Zhou M."/>
            <person name="Andersen M.R."/>
            <person name="Archer D.B."/>
            <person name="Baker S.E."/>
            <person name="Benoit I."/>
            <person name="Brakhage A.A."/>
            <person name="Braus G.H."/>
            <person name="Fischer R."/>
            <person name="Frisvad J.C."/>
            <person name="Goldman G.H."/>
            <person name="Houbraken J."/>
            <person name="Oakley B."/>
            <person name="Pocsi I."/>
            <person name="Scazzocchio C."/>
            <person name="Seiboth B."/>
            <person name="vanKuyk P.A."/>
            <person name="Wortman J."/>
            <person name="Dyer P.S."/>
            <person name="Grigoriev I.V."/>
        </authorList>
    </citation>
    <scope>NUCLEOTIDE SEQUENCE [LARGE SCALE GENOMIC DNA]</scope>
    <source>
        <strain evidence="4">DTO 134E9</strain>
    </source>
</reference>
<evidence type="ECO:0000313" key="3">
    <source>
        <dbReference type="EMBL" id="OJJ30050.1"/>
    </source>
</evidence>
<feature type="region of interest" description="Disordered" evidence="1">
    <location>
        <begin position="106"/>
        <end position="143"/>
    </location>
</feature>
<protein>
    <recommendedName>
        <fullName evidence="2">Nitrogen regulatory protein areA GATA-like domain-containing protein</fullName>
    </recommendedName>
</protein>
<feature type="compositionally biased region" description="Polar residues" evidence="1">
    <location>
        <begin position="115"/>
        <end position="124"/>
    </location>
</feature>
<accession>A0A1L9R565</accession>
<dbReference type="GeneID" id="63747563"/>
<evidence type="ECO:0000313" key="4">
    <source>
        <dbReference type="Proteomes" id="UP000184383"/>
    </source>
</evidence>
<dbReference type="RefSeq" id="XP_040683727.1">
    <property type="nucleotide sequence ID" value="XM_040831715.1"/>
</dbReference>
<sequence>MTAVFSATRKEHSGFSPDPSRSPTAQRYYIESPSVSIKPSVRDYFPSNYQSQATSSNPSSTLPSPTTEPLPYTPATISSLSLNVANDHGEEIILPSYDTNDVIKKEQKDPEETLSETSAECSTDFQRETFRTPVADDSSVEEEPSRHVDYLSHEWKEEDMWSSWRYVAARRDIYSNGARLENASWRTWAKLKHNLGTISAESLNWLKDCDVTWLYGPLKTNNREIAHNTSPPSSRLETPNFNPEKKSILKKKTTSEAILQRSLSQHTLLQHAGAILKAQEAENSRSRPAFSMPKSEFGQMRNQISTFTSSSIGNTPTNAVSSGVMTPNGRRRIHFNNEVVQCIAVEDNNWSNVFENKFSSDDDVVTMRQILPKAPVSNQSPHRGSLSNENKTIAPLPSTTLKYRGDTPQSSGKSIMDCWSGSFWAPRPPPRHSTETLRPSGPSARFLLDCDDGDALRFSWQTKLPPYDSYQSHPWFVNPEDEAELENDRCLQVGSSDTFMPYNEGVLPHTGFFYKVIDTVNTARDIAHVIWNVGWRR</sequence>
<dbReference type="InterPro" id="IPR013860">
    <property type="entry name" value="AreA_GATA"/>
</dbReference>
<gene>
    <name evidence="3" type="ORF">ASPWEDRAFT_177783</name>
</gene>
<dbReference type="GO" id="GO:0042149">
    <property type="term" value="P:cellular response to glucose starvation"/>
    <property type="evidence" value="ECO:0007669"/>
    <property type="project" value="TreeGrafter"/>
</dbReference>
<dbReference type="InterPro" id="IPR052292">
    <property type="entry name" value="Glucose_repression_reg"/>
</dbReference>